<dbReference type="InterPro" id="IPR050250">
    <property type="entry name" value="Macrolide_Exporter_MacB"/>
</dbReference>
<evidence type="ECO:0000313" key="11">
    <source>
        <dbReference type="Proteomes" id="UP000837803"/>
    </source>
</evidence>
<dbReference type="Pfam" id="PF02687">
    <property type="entry name" value="FtsX"/>
    <property type="match status" value="1"/>
</dbReference>
<comment type="caution">
    <text evidence="10">The sequence shown here is derived from an EMBL/GenBank/DDBJ whole genome shotgun (WGS) entry which is preliminary data.</text>
</comment>
<dbReference type="InterPro" id="IPR003838">
    <property type="entry name" value="ABC3_permease_C"/>
</dbReference>
<dbReference type="PANTHER" id="PTHR30572:SF4">
    <property type="entry name" value="ABC TRANSPORTER PERMEASE YTRF"/>
    <property type="match status" value="1"/>
</dbReference>
<evidence type="ECO:0008006" key="12">
    <source>
        <dbReference type="Google" id="ProtNLM"/>
    </source>
</evidence>
<evidence type="ECO:0000256" key="4">
    <source>
        <dbReference type="ARBA" id="ARBA00022989"/>
    </source>
</evidence>
<comment type="subcellular location">
    <subcellularLocation>
        <location evidence="1">Cell membrane</location>
        <topology evidence="1">Multi-pass membrane protein</topology>
    </subcellularLocation>
</comment>
<accession>A0ABM9B1B0</accession>
<evidence type="ECO:0000256" key="1">
    <source>
        <dbReference type="ARBA" id="ARBA00004651"/>
    </source>
</evidence>
<feature type="transmembrane region" description="Helical" evidence="7">
    <location>
        <begin position="20"/>
        <end position="39"/>
    </location>
</feature>
<dbReference type="EMBL" id="CAKLPZ010000002">
    <property type="protein sequence ID" value="CAH1001070.1"/>
    <property type="molecule type" value="Genomic_DNA"/>
</dbReference>
<keyword evidence="4 7" id="KW-1133">Transmembrane helix</keyword>
<evidence type="ECO:0000256" key="6">
    <source>
        <dbReference type="ARBA" id="ARBA00038076"/>
    </source>
</evidence>
<dbReference type="InterPro" id="IPR025857">
    <property type="entry name" value="MacB_PCD"/>
</dbReference>
<feature type="transmembrane region" description="Helical" evidence="7">
    <location>
        <begin position="265"/>
        <end position="292"/>
    </location>
</feature>
<keyword evidence="2" id="KW-1003">Cell membrane</keyword>
<gene>
    <name evidence="10" type="ORF">LEM8419_02026</name>
</gene>
<evidence type="ECO:0000256" key="2">
    <source>
        <dbReference type="ARBA" id="ARBA00022475"/>
    </source>
</evidence>
<proteinExistence type="inferred from homology"/>
<reference evidence="10" key="1">
    <citation type="submission" date="2021-12" db="EMBL/GenBank/DDBJ databases">
        <authorList>
            <person name="Rodrigo-Torres L."/>
            <person name="Arahal R. D."/>
            <person name="Lucena T."/>
        </authorList>
    </citation>
    <scope>NUCLEOTIDE SEQUENCE</scope>
    <source>
        <strain evidence="10">CECT 8419</strain>
    </source>
</reference>
<evidence type="ECO:0000259" key="9">
    <source>
        <dbReference type="Pfam" id="PF12704"/>
    </source>
</evidence>
<keyword evidence="11" id="KW-1185">Reference proteome</keyword>
<dbReference type="RefSeq" id="WP_238750979.1">
    <property type="nucleotide sequence ID" value="NZ_CAKLPZ010000002.1"/>
</dbReference>
<evidence type="ECO:0000256" key="5">
    <source>
        <dbReference type="ARBA" id="ARBA00023136"/>
    </source>
</evidence>
<feature type="transmembrane region" description="Helical" evidence="7">
    <location>
        <begin position="353"/>
        <end position="375"/>
    </location>
</feature>
<protein>
    <recommendedName>
        <fullName evidence="12">FtsX-like permease family protein</fullName>
    </recommendedName>
</protein>
<feature type="domain" description="ABC3 transporter permease C-terminal" evidence="8">
    <location>
        <begin position="274"/>
        <end position="385"/>
    </location>
</feature>
<comment type="similarity">
    <text evidence="6">Belongs to the ABC-4 integral membrane protein family.</text>
</comment>
<dbReference type="Proteomes" id="UP000837803">
    <property type="component" value="Unassembled WGS sequence"/>
</dbReference>
<dbReference type="PANTHER" id="PTHR30572">
    <property type="entry name" value="MEMBRANE COMPONENT OF TRANSPORTER-RELATED"/>
    <property type="match status" value="1"/>
</dbReference>
<organism evidence="10 11">
    <name type="scientific">Neolewinella maritima</name>
    <dbReference type="NCBI Taxonomy" id="1383882"/>
    <lineage>
        <taxon>Bacteria</taxon>
        <taxon>Pseudomonadati</taxon>
        <taxon>Bacteroidota</taxon>
        <taxon>Saprospiria</taxon>
        <taxon>Saprospirales</taxon>
        <taxon>Lewinellaceae</taxon>
        <taxon>Neolewinella</taxon>
    </lineage>
</organism>
<feature type="transmembrane region" description="Helical" evidence="7">
    <location>
        <begin position="313"/>
        <end position="341"/>
    </location>
</feature>
<evidence type="ECO:0000256" key="3">
    <source>
        <dbReference type="ARBA" id="ARBA00022692"/>
    </source>
</evidence>
<name>A0ABM9B1B0_9BACT</name>
<keyword evidence="3 7" id="KW-0812">Transmembrane</keyword>
<evidence type="ECO:0000313" key="10">
    <source>
        <dbReference type="EMBL" id="CAH1001070.1"/>
    </source>
</evidence>
<keyword evidence="5 7" id="KW-0472">Membrane</keyword>
<feature type="domain" description="MacB-like periplasmic core" evidence="9">
    <location>
        <begin position="80"/>
        <end position="232"/>
    </location>
</feature>
<evidence type="ECO:0000256" key="7">
    <source>
        <dbReference type="SAM" id="Phobius"/>
    </source>
</evidence>
<sequence length="392" mass="43881">MLTHLFKLMWNKRRTNSLLFLEILLAFIVLFGVYSFALYNLDRYNAPLGFQTEHMLGVAIDIDDEMDSLDVLRLQERIKRDIRTLPGVEDVTFLGFVNPFGGSTWGIGGDDNGFDAHVTLTFAERDYASTLNMKLRDGRWFEEGDENEKYPPIVVNGTFHDNFYPDAESIVDTIFILGSESHKIIGVVDHYKYHSNFEEPYPHVFLPPQSNFTGEPFQQLIVRTAPGRTAQAEEPLYRLLVDATKNTDVVIWNMEADRKKANRPVVIPLAIMTIISGFLLINIALGLFGVLFTQINRRRAEIGLRKAMGATPAAVTAQFVGEVLVVTVAGLLLGTFFAVQLPLLELLPIPGKYFYLGIGAAITTILLIVALCALIPSRQAARLHPATVLHEE</sequence>
<evidence type="ECO:0000259" key="8">
    <source>
        <dbReference type="Pfam" id="PF02687"/>
    </source>
</evidence>
<dbReference type="Pfam" id="PF12704">
    <property type="entry name" value="MacB_PCD"/>
    <property type="match status" value="1"/>
</dbReference>